<keyword evidence="2" id="KW-0378">Hydrolase</keyword>
<organism evidence="4">
    <name type="scientific">Candidatus Caldatribacterium saccharofermentans</name>
    <dbReference type="NCBI Taxonomy" id="1454753"/>
    <lineage>
        <taxon>Bacteria</taxon>
        <taxon>Pseudomonadati</taxon>
        <taxon>Atribacterota</taxon>
        <taxon>Atribacteria</taxon>
        <taxon>Atribacterales</taxon>
        <taxon>Candidatus Caldatribacteriaceae</taxon>
        <taxon>Candidatus Caldatribacterium</taxon>
    </lineage>
</organism>
<reference evidence="4" key="1">
    <citation type="journal article" date="2020" name="mSystems">
        <title>Genome- and Community-Level Interaction Insights into Carbon Utilization and Element Cycling Functions of Hydrothermarchaeota in Hydrothermal Sediment.</title>
        <authorList>
            <person name="Zhou Z."/>
            <person name="Liu Y."/>
            <person name="Xu W."/>
            <person name="Pan J."/>
            <person name="Luo Z.H."/>
            <person name="Li M."/>
        </authorList>
    </citation>
    <scope>NUCLEOTIDE SEQUENCE [LARGE SCALE GENOMIC DNA]</scope>
    <source>
        <strain evidence="4">SpSt-82</strain>
    </source>
</reference>
<dbReference type="RefSeq" id="WP_017872625.1">
    <property type="nucleotide sequence ID" value="NZ_CP187957.1"/>
</dbReference>
<gene>
    <name evidence="4" type="ORF">ENW11_01720</name>
</gene>
<evidence type="ECO:0000313" key="4">
    <source>
        <dbReference type="EMBL" id="HGY38516.1"/>
    </source>
</evidence>
<evidence type="ECO:0000256" key="2">
    <source>
        <dbReference type="ARBA" id="ARBA00022801"/>
    </source>
</evidence>
<dbReference type="InterPro" id="IPR027417">
    <property type="entry name" value="P-loop_NTPase"/>
</dbReference>
<keyword evidence="1" id="KW-0547">Nucleotide-binding</keyword>
<dbReference type="GO" id="GO:0005524">
    <property type="term" value="F:ATP binding"/>
    <property type="evidence" value="ECO:0007669"/>
    <property type="project" value="UniProtKB-KW"/>
</dbReference>
<protein>
    <submittedName>
        <fullName evidence="4">AAA family ATPase</fullName>
    </submittedName>
</protein>
<dbReference type="AlphaFoldDB" id="A0A7V4TET5"/>
<dbReference type="Gene3D" id="3.40.50.300">
    <property type="entry name" value="P-loop containing nucleotide triphosphate hydrolases"/>
    <property type="match status" value="1"/>
</dbReference>
<evidence type="ECO:0000256" key="3">
    <source>
        <dbReference type="ARBA" id="ARBA00022840"/>
    </source>
</evidence>
<evidence type="ECO:0000256" key="1">
    <source>
        <dbReference type="ARBA" id="ARBA00022741"/>
    </source>
</evidence>
<dbReference type="SUPFAM" id="SSF52540">
    <property type="entry name" value="P-loop containing nucleoside triphosphate hydrolases"/>
    <property type="match status" value="1"/>
</dbReference>
<name>A0A7V4TET5_9BACT</name>
<comment type="caution">
    <text evidence="4">The sequence shown here is derived from an EMBL/GenBank/DDBJ whole genome shotgun (WGS) entry which is preliminary data.</text>
</comment>
<dbReference type="PANTHER" id="PTHR43146:SF1">
    <property type="entry name" value="CANCER-RELATED NUCLEOSIDE-TRIPHOSPHATASE"/>
    <property type="match status" value="1"/>
</dbReference>
<dbReference type="PANTHER" id="PTHR43146">
    <property type="entry name" value="CANCER-RELATED NUCLEOSIDE-TRIPHOSPHATASE"/>
    <property type="match status" value="1"/>
</dbReference>
<dbReference type="InterPro" id="IPR004948">
    <property type="entry name" value="Nuc-triphosphatase_THEP1"/>
</dbReference>
<proteinExistence type="predicted"/>
<dbReference type="EMBL" id="DTIY01000013">
    <property type="protein sequence ID" value="HGY38516.1"/>
    <property type="molecule type" value="Genomic_DNA"/>
</dbReference>
<dbReference type="GO" id="GO:0017111">
    <property type="term" value="F:ribonucleoside triphosphate phosphatase activity"/>
    <property type="evidence" value="ECO:0007669"/>
    <property type="project" value="InterPro"/>
</dbReference>
<sequence length="187" mass="21192">MTRLVILGRPGVGKTTLVKRVAEHFPGLFRGFYTEEIREGRVRTGFWIVTLSGKRSVLAAKGGTSPLRVGEYAVFVEDFERLVLPELEDALEQRAALLVDEIGKMELFSRNFRKLLDTLWKEAELLLATSRFPEIPEVQELFARPGTMRFLLTPGNREEVFTRVRELIGELTRGGGRGSSSRAPQQW</sequence>
<accession>A0A7V4TET5</accession>
<keyword evidence="3" id="KW-0067">ATP-binding</keyword>
<dbReference type="Pfam" id="PF03266">
    <property type="entry name" value="NTPase_1"/>
    <property type="match status" value="1"/>
</dbReference>